<name>A0A4P8WIZ8_9EURY</name>
<sequence>MTRIGIVGAGAAAAAATYALEETPAETEITVLEKSRGLCGRAATRRHDDVVYDYGANYVTSDDERVVELLTETLDTEGLVDVTDPVSTFDGDGAVSEGDDRDRHKWTYRQGLTQIAKRLFARTDATIHRETRIETVVRSDGGESEKGSGDAGRRGVAGGHGDADGVWHLEDADGTRWGPFDVLLLNPPAPQTADLLRSAEWDADVRDDLVDAVEAVPFRTIWTEIFHYPFELERPYYALVNTDKAHAVGWIGREECKPGHVPDGESLLVVQANHEWSVEHYDESPAENRERLADLTADLIGDERLRDPDWADQQGWRYALPEDGVDDDPLRRAEREGLYCLGDWVAGEGRLHAALRNGLEVGERIEHGRGADGCGS</sequence>
<dbReference type="KEGG" id="nvr:FEJ81_14105"/>
<reference evidence="3" key="1">
    <citation type="submission" date="2019-05" db="EMBL/GenBank/DDBJ databases">
        <title>Genome sequence and methylation pattern of the halophilic Archaeon Natrinema versiforme BOL5-4.</title>
        <authorList>
            <person name="DasSarma P."/>
            <person name="Anton B.P."/>
            <person name="DasSarma S.L."/>
            <person name="Martinez F.L."/>
            <person name="Guzman D."/>
            <person name="Roberts R.J."/>
            <person name="DasSarma S."/>
        </authorList>
    </citation>
    <scope>NUCLEOTIDE SEQUENCE [LARGE SCALE GENOMIC DNA]</scope>
    <source>
        <strain evidence="3">BOL5-4</strain>
    </source>
</reference>
<evidence type="ECO:0000256" key="1">
    <source>
        <dbReference type="SAM" id="MobiDB-lite"/>
    </source>
</evidence>
<dbReference type="OrthoDB" id="203052at2157"/>
<dbReference type="EMBL" id="CP040330">
    <property type="protein sequence ID" value="QCS43428.1"/>
    <property type="molecule type" value="Genomic_DNA"/>
</dbReference>
<dbReference type="PANTHER" id="PTHR16128">
    <property type="entry name" value="FAD/NAD(P)-BINDING OXIDOREDUCTASE FAMILY PROTEIN"/>
    <property type="match status" value="1"/>
</dbReference>
<dbReference type="SUPFAM" id="SSF51905">
    <property type="entry name" value="FAD/NAD(P)-binding domain"/>
    <property type="match status" value="1"/>
</dbReference>
<evidence type="ECO:0000313" key="2">
    <source>
        <dbReference type="EMBL" id="QCS43428.1"/>
    </source>
</evidence>
<dbReference type="RefSeq" id="WP_138245886.1">
    <property type="nucleotide sequence ID" value="NZ_CP040330.1"/>
</dbReference>
<accession>A0A4P8WIZ8</accession>
<dbReference type="PANTHER" id="PTHR16128:SF5">
    <property type="entry name" value="FAD_NAD(P)-BINDING OXIDOREDUCTASE FAMILY PROTEIN"/>
    <property type="match status" value="1"/>
</dbReference>
<gene>
    <name evidence="2" type="ORF">FEJ81_14105</name>
</gene>
<feature type="compositionally biased region" description="Basic and acidic residues" evidence="1">
    <location>
        <begin position="135"/>
        <end position="153"/>
    </location>
</feature>
<dbReference type="Proteomes" id="UP000302218">
    <property type="component" value="Chromosome"/>
</dbReference>
<dbReference type="Pfam" id="PF13450">
    <property type="entry name" value="NAD_binding_8"/>
    <property type="match status" value="1"/>
</dbReference>
<dbReference type="AlphaFoldDB" id="A0A4P8WIZ8"/>
<dbReference type="Gene3D" id="3.90.660.10">
    <property type="match status" value="1"/>
</dbReference>
<protein>
    <submittedName>
        <fullName evidence="2">NAD/FAD-dependent oxidoreductase</fullName>
    </submittedName>
</protein>
<feature type="region of interest" description="Disordered" evidence="1">
    <location>
        <begin position="135"/>
        <end position="159"/>
    </location>
</feature>
<proteinExistence type="predicted"/>
<organism evidence="2 3">
    <name type="scientific">Natrinema versiforme</name>
    <dbReference type="NCBI Taxonomy" id="88724"/>
    <lineage>
        <taxon>Archaea</taxon>
        <taxon>Methanobacteriati</taxon>
        <taxon>Methanobacteriota</taxon>
        <taxon>Stenosarchaea group</taxon>
        <taxon>Halobacteria</taxon>
        <taxon>Halobacteriales</taxon>
        <taxon>Natrialbaceae</taxon>
        <taxon>Natrinema</taxon>
    </lineage>
</organism>
<dbReference type="Gene3D" id="3.50.50.60">
    <property type="entry name" value="FAD/NAD(P)-binding domain"/>
    <property type="match status" value="1"/>
</dbReference>
<evidence type="ECO:0000313" key="3">
    <source>
        <dbReference type="Proteomes" id="UP000302218"/>
    </source>
</evidence>
<dbReference type="GeneID" id="40266428"/>
<dbReference type="InterPro" id="IPR036188">
    <property type="entry name" value="FAD/NAD-bd_sf"/>
</dbReference>